<name>A0A7R9CNC7_TIMPO</name>
<organism evidence="2">
    <name type="scientific">Timema poppense</name>
    <name type="common">Walking stick</name>
    <dbReference type="NCBI Taxonomy" id="170557"/>
    <lineage>
        <taxon>Eukaryota</taxon>
        <taxon>Metazoa</taxon>
        <taxon>Ecdysozoa</taxon>
        <taxon>Arthropoda</taxon>
        <taxon>Hexapoda</taxon>
        <taxon>Insecta</taxon>
        <taxon>Pterygota</taxon>
        <taxon>Neoptera</taxon>
        <taxon>Polyneoptera</taxon>
        <taxon>Phasmatodea</taxon>
        <taxon>Timematodea</taxon>
        <taxon>Timematoidea</taxon>
        <taxon>Timematidae</taxon>
        <taxon>Timema</taxon>
    </lineage>
</organism>
<dbReference type="InterPro" id="IPR012340">
    <property type="entry name" value="NA-bd_OB-fold"/>
</dbReference>
<reference evidence="2" key="1">
    <citation type="submission" date="2020-11" db="EMBL/GenBank/DDBJ databases">
        <authorList>
            <person name="Tran Van P."/>
        </authorList>
    </citation>
    <scope>NUCLEOTIDE SEQUENCE</scope>
</reference>
<accession>A0A7R9CNC7</accession>
<evidence type="ECO:0000259" key="1">
    <source>
        <dbReference type="SMART" id="SM00955"/>
    </source>
</evidence>
<dbReference type="GO" id="GO:0010587">
    <property type="term" value="P:miRNA catabolic process"/>
    <property type="evidence" value="ECO:0007669"/>
    <property type="project" value="TreeGrafter"/>
</dbReference>
<dbReference type="PANTHER" id="PTHR23355">
    <property type="entry name" value="RIBONUCLEASE"/>
    <property type="match status" value="1"/>
</dbReference>
<proteinExistence type="predicted"/>
<dbReference type="GO" id="GO:0006402">
    <property type="term" value="P:mRNA catabolic process"/>
    <property type="evidence" value="ECO:0007669"/>
    <property type="project" value="TreeGrafter"/>
</dbReference>
<dbReference type="EMBL" id="OD000633">
    <property type="protein sequence ID" value="CAD7398537.1"/>
    <property type="molecule type" value="Genomic_DNA"/>
</dbReference>
<dbReference type="SMART" id="SM00955">
    <property type="entry name" value="RNB"/>
    <property type="match status" value="1"/>
</dbReference>
<dbReference type="InterPro" id="IPR001900">
    <property type="entry name" value="RNase_II/R"/>
</dbReference>
<dbReference type="AlphaFoldDB" id="A0A7R9CNC7"/>
<sequence length="302" mass="34836">MSDRNPNFALFSPRDSRIPRIRIPMGNCPKNFIKEAARYENILFLAKITFWSDALLLENDLDVEPFSDNLHQFYPKTPYHISEEEIRKRTDLRKECIFTIDPLTARDLDDAVSCKELKNGNLEIGVHISDVTFFLEEGTPLDEVVRKKATSIYLVDNVYHMLPREMCMFCSLLPGVDKLAFSVLFEMTREGEVVSRTFARSVINSCVQLAYEHAQVMIEYPKKEWSASELPEIKGGFQPSQLSEVVNHLHHIALKLRSKRFENGALRIDQTKLIFLLDPSNGAPAAFNTYINKESHRRVRVR</sequence>
<dbReference type="InterPro" id="IPR050180">
    <property type="entry name" value="RNR_Ribonuclease"/>
</dbReference>
<dbReference type="Pfam" id="PF00773">
    <property type="entry name" value="RNB"/>
    <property type="match status" value="1"/>
</dbReference>
<dbReference type="GO" id="GO:0000175">
    <property type="term" value="F:3'-5'-RNA exonuclease activity"/>
    <property type="evidence" value="ECO:0007669"/>
    <property type="project" value="TreeGrafter"/>
</dbReference>
<dbReference type="GO" id="GO:0003723">
    <property type="term" value="F:RNA binding"/>
    <property type="evidence" value="ECO:0007669"/>
    <property type="project" value="InterPro"/>
</dbReference>
<dbReference type="GO" id="GO:0000932">
    <property type="term" value="C:P-body"/>
    <property type="evidence" value="ECO:0007669"/>
    <property type="project" value="TreeGrafter"/>
</dbReference>
<evidence type="ECO:0000313" key="2">
    <source>
        <dbReference type="EMBL" id="CAD7398537.1"/>
    </source>
</evidence>
<dbReference type="SUPFAM" id="SSF50249">
    <property type="entry name" value="Nucleic acid-binding proteins"/>
    <property type="match status" value="1"/>
</dbReference>
<gene>
    <name evidence="2" type="ORF">TPSB3V08_LOCUS1754</name>
</gene>
<protein>
    <recommendedName>
        <fullName evidence="1">RNB domain-containing protein</fullName>
    </recommendedName>
</protein>
<dbReference type="InterPro" id="IPR041505">
    <property type="entry name" value="Dis3_CSD2"/>
</dbReference>
<dbReference type="PANTHER" id="PTHR23355:SF9">
    <property type="entry name" value="DIS3-LIKE EXONUCLEASE 2"/>
    <property type="match status" value="1"/>
</dbReference>
<feature type="domain" description="RNB" evidence="1">
    <location>
        <begin position="89"/>
        <end position="301"/>
    </location>
</feature>
<dbReference type="Pfam" id="PF17849">
    <property type="entry name" value="OB_Dis3"/>
    <property type="match status" value="1"/>
</dbReference>
<dbReference type="Gene3D" id="2.40.50.700">
    <property type="match status" value="1"/>
</dbReference>